<keyword evidence="3" id="KW-1185">Reference proteome</keyword>
<dbReference type="Gene3D" id="1.10.357.10">
    <property type="entry name" value="Tetracycline Repressor, domain 2"/>
    <property type="match status" value="1"/>
</dbReference>
<evidence type="ECO:0000259" key="1">
    <source>
        <dbReference type="Pfam" id="PF13977"/>
    </source>
</evidence>
<proteinExistence type="predicted"/>
<sequence length="181" mass="19105">MKRQPPATGALSVSWILLPVGGRGCQYHFKNRRGLLAGAMAYVDERATRYTTPSAEGTGDESGSGRDGSAADLLREIVLREVQDTPEVRGNSAVWGEMRAAAVFDASLRPLVAEATGRWNAALAAIIRDGQSDGSVPSGVDPARAAARLTTMIEGVSSRWLAGVMTTDEAHALLRDAVDAL</sequence>
<accession>A0A223S2E9</accession>
<dbReference type="InterPro" id="IPR039538">
    <property type="entry name" value="BetI_C"/>
</dbReference>
<dbReference type="InterPro" id="IPR036271">
    <property type="entry name" value="Tet_transcr_reg_TetR-rel_C_sf"/>
</dbReference>
<organism evidence="2 3">
    <name type="scientific">Nocardiopsis gilva YIM 90087</name>
    <dbReference type="NCBI Taxonomy" id="1235441"/>
    <lineage>
        <taxon>Bacteria</taxon>
        <taxon>Bacillati</taxon>
        <taxon>Actinomycetota</taxon>
        <taxon>Actinomycetes</taxon>
        <taxon>Streptosporangiales</taxon>
        <taxon>Nocardiopsidaceae</taxon>
        <taxon>Nocardiopsis</taxon>
    </lineage>
</organism>
<evidence type="ECO:0000313" key="3">
    <source>
        <dbReference type="Proteomes" id="UP000215005"/>
    </source>
</evidence>
<dbReference type="EMBL" id="CP022753">
    <property type="protein sequence ID" value="ASU82247.1"/>
    <property type="molecule type" value="Genomic_DNA"/>
</dbReference>
<dbReference type="KEGG" id="ngv:CDO52_05110"/>
<dbReference type="SUPFAM" id="SSF48498">
    <property type="entry name" value="Tetracyclin repressor-like, C-terminal domain"/>
    <property type="match status" value="1"/>
</dbReference>
<name>A0A223S2E9_9ACTN</name>
<dbReference type="Proteomes" id="UP000215005">
    <property type="component" value="Chromosome"/>
</dbReference>
<gene>
    <name evidence="2" type="ORF">CDO52_05110</name>
</gene>
<evidence type="ECO:0000313" key="2">
    <source>
        <dbReference type="EMBL" id="ASU82247.1"/>
    </source>
</evidence>
<protein>
    <recommendedName>
        <fullName evidence="1">BetI-type transcriptional repressor C-terminal domain-containing protein</fullName>
    </recommendedName>
</protein>
<reference evidence="2 3" key="1">
    <citation type="submission" date="2017-08" db="EMBL/GenBank/DDBJ databases">
        <title>The complete genome sequence of Nocardiopsis gilva YIM 90087.</title>
        <authorList>
            <person name="Yin M."/>
            <person name="Tang S."/>
        </authorList>
    </citation>
    <scope>NUCLEOTIDE SEQUENCE [LARGE SCALE GENOMIC DNA]</scope>
    <source>
        <strain evidence="2 3">YIM 90087</strain>
    </source>
</reference>
<dbReference type="Pfam" id="PF13977">
    <property type="entry name" value="TetR_C_6"/>
    <property type="match status" value="1"/>
</dbReference>
<feature type="domain" description="BetI-type transcriptional repressor C-terminal" evidence="1">
    <location>
        <begin position="71"/>
        <end position="181"/>
    </location>
</feature>
<dbReference type="AlphaFoldDB" id="A0A223S2E9"/>